<name>A0ABS3TMG0_9PSED</name>
<sequence length="489" mass="54977">MNIGTRIKPKLAQFARHNYHRSMRVMRRHLNERQLQRVVLFCDWVKYKYFRELFPHSTPGPVAIPQAGVVPSWIVDEMRALSIIEPALYPTPELLAKFHAWNPPMDAYASSLYREMVGDFISFKPQVIFLIPHLMRGGSDLGTLHHVQLCVDRGMRVTVALTRDVVSPWVHRLPSEVRVVEFGQLTRLASEGDRDLVLLRLLLQSPAETIHLINSHLGWRLFERFSKPLISSGKRLFASVYCDDINSNGVRCGYAVEFLPKAWPHLSGVLSDNRAFIDSLHRRDGLPRELLHAVYFPCMARSIAAPSNGRRVLWASRLTAQKRPELLYHIAQSMPDVMFDVYGELDPACEGIGWRLKALSNVNLCGRYDDFSSMVSSGVYGVFLYTSGYDGLPNVLLEATAAGLPIVTATVGGIAELVDQDSGYPLDPLAGPLAFVEALRKVLAEPVEAGRRVLNAQVILRERHGWDAFMRSIDALDGYLPSPEQRAAQ</sequence>
<evidence type="ECO:0000313" key="1">
    <source>
        <dbReference type="EMBL" id="MBO3274583.1"/>
    </source>
</evidence>
<evidence type="ECO:0000313" key="2">
    <source>
        <dbReference type="Proteomes" id="UP000669060"/>
    </source>
</evidence>
<dbReference type="Proteomes" id="UP000669060">
    <property type="component" value="Unassembled WGS sequence"/>
</dbReference>
<keyword evidence="2" id="KW-1185">Reference proteome</keyword>
<organism evidence="1 2">
    <name type="scientific">Pseudomonas schmalbachii</name>
    <dbReference type="NCBI Taxonomy" id="2816993"/>
    <lineage>
        <taxon>Bacteria</taxon>
        <taxon>Pseudomonadati</taxon>
        <taxon>Pseudomonadota</taxon>
        <taxon>Gammaproteobacteria</taxon>
        <taxon>Pseudomonadales</taxon>
        <taxon>Pseudomonadaceae</taxon>
        <taxon>Pseudomonas</taxon>
    </lineage>
</organism>
<accession>A0ABS3TMG0</accession>
<comment type="caution">
    <text evidence="1">The sequence shown here is derived from an EMBL/GenBank/DDBJ whole genome shotgun (WGS) entry which is preliminary data.</text>
</comment>
<dbReference type="PANTHER" id="PTHR12526:SF637">
    <property type="entry name" value="GLYCOSYLTRANSFERASE EPSF-RELATED"/>
    <property type="match status" value="1"/>
</dbReference>
<proteinExistence type="predicted"/>
<dbReference type="Pfam" id="PF13692">
    <property type="entry name" value="Glyco_trans_1_4"/>
    <property type="match status" value="1"/>
</dbReference>
<dbReference type="Gene3D" id="3.40.50.2000">
    <property type="entry name" value="Glycogen Phosphorylase B"/>
    <property type="match status" value="1"/>
</dbReference>
<protein>
    <submittedName>
        <fullName evidence="1">Glycosyltransferase family 4 protein</fullName>
    </submittedName>
</protein>
<reference evidence="1 2" key="1">
    <citation type="submission" date="2020-12" db="EMBL/GenBank/DDBJ databases">
        <title>Pseudomonas schmalbachii sp. nov. isolated from millipede gut.</title>
        <authorList>
            <person name="Shelomi M."/>
        </authorList>
    </citation>
    <scope>NUCLEOTIDE SEQUENCE [LARGE SCALE GENOMIC DNA]</scope>
    <source>
        <strain evidence="1 2">Milli4</strain>
    </source>
</reference>
<dbReference type="EMBL" id="JAELYA010000001">
    <property type="protein sequence ID" value="MBO3274583.1"/>
    <property type="molecule type" value="Genomic_DNA"/>
</dbReference>
<gene>
    <name evidence="1" type="ORF">JFY56_05070</name>
</gene>
<dbReference type="CDD" id="cd03801">
    <property type="entry name" value="GT4_PimA-like"/>
    <property type="match status" value="1"/>
</dbReference>
<dbReference type="PANTHER" id="PTHR12526">
    <property type="entry name" value="GLYCOSYLTRANSFERASE"/>
    <property type="match status" value="1"/>
</dbReference>
<dbReference type="SUPFAM" id="SSF53756">
    <property type="entry name" value="UDP-Glycosyltransferase/glycogen phosphorylase"/>
    <property type="match status" value="1"/>
</dbReference>